<organism evidence="1 2">
    <name type="scientific">Mycobacterium parmense</name>
    <dbReference type="NCBI Taxonomy" id="185642"/>
    <lineage>
        <taxon>Bacteria</taxon>
        <taxon>Bacillati</taxon>
        <taxon>Actinomycetota</taxon>
        <taxon>Actinomycetes</taxon>
        <taxon>Mycobacteriales</taxon>
        <taxon>Mycobacteriaceae</taxon>
        <taxon>Mycobacterium</taxon>
        <taxon>Mycobacterium simiae complex</taxon>
    </lineage>
</organism>
<gene>
    <name evidence="1" type="ORF">MPRM_17500</name>
</gene>
<name>A0A7I7YRY6_9MYCO</name>
<dbReference type="EMBL" id="AP022614">
    <property type="protein sequence ID" value="BBZ44469.1"/>
    <property type="molecule type" value="Genomic_DNA"/>
</dbReference>
<keyword evidence="2" id="KW-1185">Reference proteome</keyword>
<dbReference type="AlphaFoldDB" id="A0A7I7YRY6"/>
<protein>
    <submittedName>
        <fullName evidence="1">Uncharacterized protein</fullName>
    </submittedName>
</protein>
<sequence length="63" mass="6287">MVVAASTRARTGTVLMNSPTIESAPSTSGGLPDTVVPKATSCRPVNHVSSCAQAACSTVLTVV</sequence>
<accession>A0A7I7YRY6</accession>
<reference evidence="1 2" key="1">
    <citation type="journal article" date="2019" name="Emerg. Microbes Infect.">
        <title>Comprehensive subspecies identification of 175 nontuberculous mycobacteria species based on 7547 genomic profiles.</title>
        <authorList>
            <person name="Matsumoto Y."/>
            <person name="Kinjo T."/>
            <person name="Motooka D."/>
            <person name="Nabeya D."/>
            <person name="Jung N."/>
            <person name="Uechi K."/>
            <person name="Horii T."/>
            <person name="Iida T."/>
            <person name="Fujita J."/>
            <person name="Nakamura S."/>
        </authorList>
    </citation>
    <scope>NUCLEOTIDE SEQUENCE [LARGE SCALE GENOMIC DNA]</scope>
    <source>
        <strain evidence="1 2">JCM 14742</strain>
    </source>
</reference>
<dbReference type="Proteomes" id="UP000467105">
    <property type="component" value="Chromosome"/>
</dbReference>
<evidence type="ECO:0000313" key="2">
    <source>
        <dbReference type="Proteomes" id="UP000467105"/>
    </source>
</evidence>
<evidence type="ECO:0000313" key="1">
    <source>
        <dbReference type="EMBL" id="BBZ44469.1"/>
    </source>
</evidence>
<proteinExistence type="predicted"/>